<dbReference type="Proteomes" id="UP000003457">
    <property type="component" value="Unassembled WGS sequence"/>
</dbReference>
<organism evidence="1 2">
    <name type="scientific">Bifidobacterium dentium JCVIHMP022</name>
    <dbReference type="NCBI Taxonomy" id="553191"/>
    <lineage>
        <taxon>Bacteria</taxon>
        <taxon>Bacillati</taxon>
        <taxon>Actinomycetota</taxon>
        <taxon>Actinomycetes</taxon>
        <taxon>Bifidobacteriales</taxon>
        <taxon>Bifidobacteriaceae</taxon>
        <taxon>Bifidobacterium</taxon>
    </lineage>
</organism>
<sequence>MRDKRPVEHVSPPRLSSLFACPCPMRTAVRPVRQARPIVARNGPATGHGVIGFSYRDLSGTREPASRQSFHSIAQHAFLL</sequence>
<proteinExistence type="predicted"/>
<evidence type="ECO:0000313" key="1">
    <source>
        <dbReference type="EMBL" id="EFO77010.1"/>
    </source>
</evidence>
<protein>
    <submittedName>
        <fullName evidence="1">Uncharacterized protein</fullName>
    </submittedName>
</protein>
<reference evidence="1 2" key="1">
    <citation type="submission" date="2010-10" db="EMBL/GenBank/DDBJ databases">
        <authorList>
            <person name="Durkin A.S."/>
            <person name="Madupu R."/>
            <person name="Torralba M."/>
            <person name="Gillis M."/>
            <person name="Methe B."/>
            <person name="Sutton G."/>
            <person name="Nelson K.E."/>
        </authorList>
    </citation>
    <scope>NUCLEOTIDE SEQUENCE [LARGE SCALE GENOMIC DNA]</scope>
    <source>
        <strain evidence="1 2">JCVIHMP022</strain>
    </source>
</reference>
<name>A0AB72YZ06_9BIFI</name>
<comment type="caution">
    <text evidence="1">The sequence shown here is derived from an EMBL/GenBank/DDBJ whole genome shotgun (WGS) entry which is preliminary data.</text>
</comment>
<evidence type="ECO:0000313" key="2">
    <source>
        <dbReference type="Proteomes" id="UP000003457"/>
    </source>
</evidence>
<gene>
    <name evidence="1" type="ORF">HMPREF9003_0681</name>
</gene>
<dbReference type="EMBL" id="AEHJ01000032">
    <property type="protein sequence ID" value="EFO77010.1"/>
    <property type="molecule type" value="Genomic_DNA"/>
</dbReference>
<dbReference type="AlphaFoldDB" id="A0AB72YZ06"/>
<accession>A0AB72YZ06</accession>